<sequence>MALQYYPKEGEILVCDYTGFSAPEMTKSRPVIIVSPRLRRRSDLVTVVPLSTTAPQTIEDYHFRIELAVPLPPPFGAPEMWAKCDMISTVALTRLDRFKSVRRPHGGARTWLSGQLTKPQILAVKRSLLCGLGLSSLTVHL</sequence>
<dbReference type="SUPFAM" id="SSF50118">
    <property type="entry name" value="Cell growth inhibitor/plasmid maintenance toxic component"/>
    <property type="match status" value="1"/>
</dbReference>
<evidence type="ECO:0000313" key="2">
    <source>
        <dbReference type="Proteomes" id="UP000502611"/>
    </source>
</evidence>
<dbReference type="InterPro" id="IPR011067">
    <property type="entry name" value="Plasmid_toxin/cell-grow_inhib"/>
</dbReference>
<dbReference type="AlphaFoldDB" id="A0A6M4G2E6"/>
<dbReference type="InterPro" id="IPR003477">
    <property type="entry name" value="PemK-like"/>
</dbReference>
<evidence type="ECO:0008006" key="3">
    <source>
        <dbReference type="Google" id="ProtNLM"/>
    </source>
</evidence>
<dbReference type="RefSeq" id="WP_169860027.1">
    <property type="nucleotide sequence ID" value="NZ_CP053021.1"/>
</dbReference>
<name>A0A6M4G2E6_SPHYA</name>
<dbReference type="Pfam" id="PF02452">
    <property type="entry name" value="PemK_toxin"/>
    <property type="match status" value="1"/>
</dbReference>
<protein>
    <recommendedName>
        <fullName evidence="3">Type II toxin-antitoxin system PemK/MazF family toxin</fullName>
    </recommendedName>
</protein>
<dbReference type="EMBL" id="CP053021">
    <property type="protein sequence ID" value="QJR01060.1"/>
    <property type="molecule type" value="Genomic_DNA"/>
</dbReference>
<organism evidence="1 2">
    <name type="scientific">Sphingobium yanoikuyae</name>
    <name type="common">Sphingomonas yanoikuyae</name>
    <dbReference type="NCBI Taxonomy" id="13690"/>
    <lineage>
        <taxon>Bacteria</taxon>
        <taxon>Pseudomonadati</taxon>
        <taxon>Pseudomonadota</taxon>
        <taxon>Alphaproteobacteria</taxon>
        <taxon>Sphingomonadales</taxon>
        <taxon>Sphingomonadaceae</taxon>
        <taxon>Sphingobium</taxon>
    </lineage>
</organism>
<dbReference type="GO" id="GO:0003677">
    <property type="term" value="F:DNA binding"/>
    <property type="evidence" value="ECO:0007669"/>
    <property type="project" value="InterPro"/>
</dbReference>
<dbReference type="Gene3D" id="2.30.30.110">
    <property type="match status" value="1"/>
</dbReference>
<dbReference type="Proteomes" id="UP000502611">
    <property type="component" value="Chromosome"/>
</dbReference>
<evidence type="ECO:0000313" key="1">
    <source>
        <dbReference type="EMBL" id="QJR01060.1"/>
    </source>
</evidence>
<accession>A0A6M4G2E6</accession>
<proteinExistence type="predicted"/>
<gene>
    <name evidence="1" type="ORF">HH800_01910</name>
</gene>
<reference evidence="1 2" key="1">
    <citation type="submission" date="2020-04" db="EMBL/GenBank/DDBJ databases">
        <title>The Whole Genome Analysis of High salt-tolerant Sphingobium yanoikuyae YC-XJ2 with Aryl organophosphorus flame retardants (aryl-OPFRs)-degrading capacity and characteristics of Related phosphotriesterase.</title>
        <authorList>
            <person name="Li X."/>
        </authorList>
    </citation>
    <scope>NUCLEOTIDE SEQUENCE [LARGE SCALE GENOMIC DNA]</scope>
    <source>
        <strain evidence="1 2">YC-XJ2</strain>
    </source>
</reference>